<protein>
    <submittedName>
        <fullName evidence="1">Uncharacterized protein</fullName>
    </submittedName>
</protein>
<accession>A0A6J5N960</accession>
<gene>
    <name evidence="1" type="ORF">UFOVP654_64</name>
</gene>
<name>A0A6J5N960_9CAUD</name>
<sequence length="74" mass="8436">MAQLPYTYTICPPQEEPKRFTASCKEMGILLSHSPDGNLTIDDRRNGLWESWEGKGVAAEPFEDTLRRIARSRP</sequence>
<dbReference type="EMBL" id="LR796614">
    <property type="protein sequence ID" value="CAB4155042.1"/>
    <property type="molecule type" value="Genomic_DNA"/>
</dbReference>
<reference evidence="1" key="1">
    <citation type="submission" date="2020-04" db="EMBL/GenBank/DDBJ databases">
        <authorList>
            <person name="Chiriac C."/>
            <person name="Salcher M."/>
            <person name="Ghai R."/>
            <person name="Kavagutti S V."/>
        </authorList>
    </citation>
    <scope>NUCLEOTIDE SEQUENCE</scope>
</reference>
<proteinExistence type="predicted"/>
<organism evidence="1">
    <name type="scientific">uncultured Caudovirales phage</name>
    <dbReference type="NCBI Taxonomy" id="2100421"/>
    <lineage>
        <taxon>Viruses</taxon>
        <taxon>Duplodnaviria</taxon>
        <taxon>Heunggongvirae</taxon>
        <taxon>Uroviricota</taxon>
        <taxon>Caudoviricetes</taxon>
        <taxon>Peduoviridae</taxon>
        <taxon>Maltschvirus</taxon>
        <taxon>Maltschvirus maltsch</taxon>
    </lineage>
</organism>
<evidence type="ECO:0000313" key="1">
    <source>
        <dbReference type="EMBL" id="CAB4155042.1"/>
    </source>
</evidence>